<gene>
    <name evidence="7" type="ORF">ACFOOT_06685</name>
</gene>
<keyword evidence="2" id="KW-0479">Metal-binding</keyword>
<dbReference type="PANTHER" id="PTHR21266:SF60">
    <property type="entry name" value="3-KETOSTEROID-9-ALPHA-MONOOXYGENASE, OXYGENASE COMPONENT"/>
    <property type="match status" value="1"/>
</dbReference>
<evidence type="ECO:0000313" key="7">
    <source>
        <dbReference type="EMBL" id="MFC3671103.1"/>
    </source>
</evidence>
<dbReference type="PANTHER" id="PTHR21266">
    <property type="entry name" value="IRON-SULFUR DOMAIN CONTAINING PROTEIN"/>
    <property type="match status" value="1"/>
</dbReference>
<dbReference type="Proteomes" id="UP001595683">
    <property type="component" value="Unassembled WGS sequence"/>
</dbReference>
<dbReference type="InterPro" id="IPR044043">
    <property type="entry name" value="VanA_C_cat"/>
</dbReference>
<dbReference type="Pfam" id="PF19112">
    <property type="entry name" value="VanA_C"/>
    <property type="match status" value="1"/>
</dbReference>
<keyword evidence="3" id="KW-0560">Oxidoreductase</keyword>
<dbReference type="PROSITE" id="PS51296">
    <property type="entry name" value="RIESKE"/>
    <property type="match status" value="1"/>
</dbReference>
<organism evidence="7 8">
    <name type="scientific">Novosphingobium pokkalii</name>
    <dbReference type="NCBI Taxonomy" id="1770194"/>
    <lineage>
        <taxon>Bacteria</taxon>
        <taxon>Pseudomonadati</taxon>
        <taxon>Pseudomonadota</taxon>
        <taxon>Alphaproteobacteria</taxon>
        <taxon>Sphingomonadales</taxon>
        <taxon>Sphingomonadaceae</taxon>
        <taxon>Novosphingobium</taxon>
    </lineage>
</organism>
<dbReference type="Pfam" id="PF00355">
    <property type="entry name" value="Rieske"/>
    <property type="match status" value="1"/>
</dbReference>
<evidence type="ECO:0000256" key="5">
    <source>
        <dbReference type="ARBA" id="ARBA00023014"/>
    </source>
</evidence>
<dbReference type="SUPFAM" id="SSF50022">
    <property type="entry name" value="ISP domain"/>
    <property type="match status" value="1"/>
</dbReference>
<comment type="caution">
    <text evidence="7">The sequence shown here is derived from an EMBL/GenBank/DDBJ whole genome shotgun (WGS) entry which is preliminary data.</text>
</comment>
<keyword evidence="1" id="KW-0001">2Fe-2S</keyword>
<evidence type="ECO:0000256" key="3">
    <source>
        <dbReference type="ARBA" id="ARBA00023002"/>
    </source>
</evidence>
<accession>A0ABV7V110</accession>
<protein>
    <submittedName>
        <fullName evidence="7">Rieske 2Fe-2S domain-containing protein</fullName>
    </submittedName>
</protein>
<keyword evidence="4" id="KW-0408">Iron</keyword>
<name>A0ABV7V110_9SPHN</name>
<sequence>MQAPVLSNPVLAIPVLAGPPRGTYLRRCWYVVGWADALGESPQDRIFLEEPVALFRDEAGVAHAVGGRCPHRFAPLGQGRVLGGALACPYHGLRFDAQGACVHNPHPGGQLPAARLPVYPLVERHGLLWIWMGEAEVADPALIPDFAWLTDPAWAVVRGATRAEGHYELYSDNILDLSHANFVHPALVARAFTEGERRFWQDGETVHAEYVRLDDTLSNGIGAMLGRVGQPQDFYGEVTWHAPAVLRFDYVAGPPGTPRDACTLLPSLHAFTPETPDTTHYVWATGRDFALGDAAFSQAMQAALEHAFEREDMPIIRDSHRLMRGADFWSLKPLVLGGDGGGIRARRLLQRLIAREQGAALPQDNEADA</sequence>
<reference evidence="8" key="1">
    <citation type="journal article" date="2019" name="Int. J. Syst. Evol. Microbiol.">
        <title>The Global Catalogue of Microorganisms (GCM) 10K type strain sequencing project: providing services to taxonomists for standard genome sequencing and annotation.</title>
        <authorList>
            <consortium name="The Broad Institute Genomics Platform"/>
            <consortium name="The Broad Institute Genome Sequencing Center for Infectious Disease"/>
            <person name="Wu L."/>
            <person name="Ma J."/>
        </authorList>
    </citation>
    <scope>NUCLEOTIDE SEQUENCE [LARGE SCALE GENOMIC DNA]</scope>
    <source>
        <strain evidence="8">KCTC 42224</strain>
    </source>
</reference>
<evidence type="ECO:0000256" key="2">
    <source>
        <dbReference type="ARBA" id="ARBA00022723"/>
    </source>
</evidence>
<dbReference type="Gene3D" id="3.90.380.10">
    <property type="entry name" value="Naphthalene 1,2-dioxygenase Alpha Subunit, Chain A, domain 1"/>
    <property type="match status" value="1"/>
</dbReference>
<dbReference type="EMBL" id="JBHRYE010000011">
    <property type="protein sequence ID" value="MFC3671103.1"/>
    <property type="molecule type" value="Genomic_DNA"/>
</dbReference>
<feature type="domain" description="Rieske" evidence="6">
    <location>
        <begin position="29"/>
        <end position="130"/>
    </location>
</feature>
<dbReference type="InterPro" id="IPR050584">
    <property type="entry name" value="Cholesterol_7-desaturase"/>
</dbReference>
<keyword evidence="5" id="KW-0411">Iron-sulfur</keyword>
<proteinExistence type="predicted"/>
<dbReference type="InterPro" id="IPR017941">
    <property type="entry name" value="Rieske_2Fe-2S"/>
</dbReference>
<dbReference type="SUPFAM" id="SSF55961">
    <property type="entry name" value="Bet v1-like"/>
    <property type="match status" value="1"/>
</dbReference>
<dbReference type="Gene3D" id="2.102.10.10">
    <property type="entry name" value="Rieske [2Fe-2S] iron-sulphur domain"/>
    <property type="match status" value="1"/>
</dbReference>
<evidence type="ECO:0000313" key="8">
    <source>
        <dbReference type="Proteomes" id="UP001595683"/>
    </source>
</evidence>
<evidence type="ECO:0000259" key="6">
    <source>
        <dbReference type="PROSITE" id="PS51296"/>
    </source>
</evidence>
<dbReference type="RefSeq" id="WP_191322392.1">
    <property type="nucleotide sequence ID" value="NZ_BMZP01000001.1"/>
</dbReference>
<evidence type="ECO:0000256" key="1">
    <source>
        <dbReference type="ARBA" id="ARBA00022714"/>
    </source>
</evidence>
<evidence type="ECO:0000256" key="4">
    <source>
        <dbReference type="ARBA" id="ARBA00023004"/>
    </source>
</evidence>
<dbReference type="InterPro" id="IPR036922">
    <property type="entry name" value="Rieske_2Fe-2S_sf"/>
</dbReference>
<keyword evidence="8" id="KW-1185">Reference proteome</keyword>